<reference evidence="3 4" key="1">
    <citation type="submission" date="2024-02" db="EMBL/GenBank/DDBJ databases">
        <authorList>
            <person name="Chen Y."/>
            <person name="Shah S."/>
            <person name="Dougan E. K."/>
            <person name="Thang M."/>
            <person name="Chan C."/>
        </authorList>
    </citation>
    <scope>NUCLEOTIDE SEQUENCE [LARGE SCALE GENOMIC DNA]</scope>
</reference>
<proteinExistence type="predicted"/>
<feature type="region of interest" description="Disordered" evidence="1">
    <location>
        <begin position="819"/>
        <end position="961"/>
    </location>
</feature>
<keyword evidence="4" id="KW-1185">Reference proteome</keyword>
<dbReference type="PANTHER" id="PTHR48125:SF10">
    <property type="entry name" value="OS12G0136300 PROTEIN"/>
    <property type="match status" value="1"/>
</dbReference>
<feature type="compositionally biased region" description="Pro residues" evidence="1">
    <location>
        <begin position="274"/>
        <end position="288"/>
    </location>
</feature>
<accession>A0ABP0HAA3</accession>
<dbReference type="EMBL" id="CAXAMM010000069">
    <property type="protein sequence ID" value="CAK8985760.1"/>
    <property type="molecule type" value="Genomic_DNA"/>
</dbReference>
<dbReference type="InterPro" id="IPR001584">
    <property type="entry name" value="Integrase_cat-core"/>
</dbReference>
<organism evidence="3 4">
    <name type="scientific">Durusdinium trenchii</name>
    <dbReference type="NCBI Taxonomy" id="1381693"/>
    <lineage>
        <taxon>Eukaryota</taxon>
        <taxon>Sar</taxon>
        <taxon>Alveolata</taxon>
        <taxon>Dinophyceae</taxon>
        <taxon>Suessiales</taxon>
        <taxon>Symbiodiniaceae</taxon>
        <taxon>Durusdinium</taxon>
    </lineage>
</organism>
<feature type="compositionally biased region" description="Polar residues" evidence="1">
    <location>
        <begin position="949"/>
        <end position="961"/>
    </location>
</feature>
<evidence type="ECO:0000259" key="2">
    <source>
        <dbReference type="PROSITE" id="PS50994"/>
    </source>
</evidence>
<evidence type="ECO:0000313" key="4">
    <source>
        <dbReference type="Proteomes" id="UP001642464"/>
    </source>
</evidence>
<sequence length="1461" mass="163563">MSLGQLWTLTVLHTARQLRQLWLTELQIYDNVIQAARKLRHTSEVDLIEIYGGHCNITEEALSRGLRCLQPVDKIHGISLNSKADFAWLQRLLHRWRPLLTVLEPECRLWSPLTGLNYYWRPEELEQLREEAQVTVEGVASMIRDIIAADRFFLLENPHNGQFWNQPAMLKLFNDLELYYDYGNMCAYGLRGRNGGLICKPTGWLSNNPALLASVTHKCNGLHEHEECMGGNAKLAAVYTKQLAKSLVDAFTSEMQDLGDERFILATSASTPTPGTPAWPAPSTPGPGPMLEDDHVSLQKDPDSWRPLLKEAAERLEGKVAVAAEIKPSAFLEQVKALVPWHISFAQIYRTPKTRRLPTQRMLNVPDITHRGAALLYHDNTIEVESQALEDLTNPNSRFERSVRVAIFIYGKPMAVETSAQRRTLSKLTSPPTPVVVEPEQTMKPWEPGAADISFPGLSEDQVPRWMQNVLKRIHSNLGHPSSATLIRMLSQAQASPAALIGARALRCAVCERSKPPREPRPSKTPPPTRQFNERVMLDLLYTKDSSGETFAFLNQVDDATTLQVLTLVNDRNSSTITSALVKGWFQHYGLPETLLVDAEGAMKSFAFDELMAQSNIMVRFVPPDAHWQMGKCERRGDAARAILNKLVDQHGLLGAEDMQTGAVMACFAKNTLARRAGSSPAQWALGQNPRLPAAVLSEGDNPEAMERLTLSNKLQQIENLRFDAMHAFLSFENENALRQSMLRRSRPWRGPYEIGQKVVTEASEASGPGINGSLWLRNDRGRLVQVSREQVRCLQGDEIWLPDEKDFNLLRSAEQDLEKKHASAHDLRDAPPGLPLLPEQPPAEVPEGPLEPGRQSLDAPGESADPPPEIAEPEVPADVPLDPAKIPLGSGPTAPLPLLLAPSSPRATPAPSRRASVASRGSAPDSKRLKTSEASSSAPMPSPADFSRQVSAMTRQTSTGLRPVPEDAVMAEAGSMQGIRDELPAVPDSDEALNVSLEADGMRDTIDAQSLCTFCGCHEKEINDEMNTGKPQCSKCMNTEFTNHPCEVQLNNLDFDARTCSWRPSDHAAADTLHLPDQRELEQVWQVEAWKTDEVHRISGDDIPNSTTSTTLKSIAAWEPQKKTWTWLTLAGYVNDEIEDQNFTKKVVLYHTSKPGRRRLSPRALRRQRKQYQHYNPEAVWLLRHGREDALKTGWDGSPKEHQSLFDGKQHFALACNVAEWHEHLAATKNDNNNHITTFEVYMSTTGGHQVFPETSDEEDAGLKRTQRQALKRELPWRSIGAADWEAFVESMRKEWSEWKKWASCEKFTGDTKSIAKHLILPARVCFRWKPIDGGASFKAKARIVIQGFRDPHLPLLSRDAPVLSRIGLMCILQWACSHQVDIVNGDCKSAFLQGKPDHERPEKIYMRVPQDGVSREAVPEWAQEPDALYVLHAPVYGQANAPRQWFLHVLDVMVNKLRW</sequence>
<dbReference type="InterPro" id="IPR036397">
    <property type="entry name" value="RNaseH_sf"/>
</dbReference>
<feature type="compositionally biased region" description="Low complexity" evidence="1">
    <location>
        <begin position="888"/>
        <end position="925"/>
    </location>
</feature>
<evidence type="ECO:0000256" key="1">
    <source>
        <dbReference type="SAM" id="MobiDB-lite"/>
    </source>
</evidence>
<name>A0ABP0HAA3_9DINO</name>
<evidence type="ECO:0000313" key="3">
    <source>
        <dbReference type="EMBL" id="CAK8985760.1"/>
    </source>
</evidence>
<dbReference type="PROSITE" id="PS50994">
    <property type="entry name" value="INTEGRASE"/>
    <property type="match status" value="1"/>
</dbReference>
<feature type="non-terminal residue" evidence="3">
    <location>
        <position position="1461"/>
    </location>
</feature>
<feature type="compositionally biased region" description="Pro residues" evidence="1">
    <location>
        <begin position="833"/>
        <end position="845"/>
    </location>
</feature>
<gene>
    <name evidence="3" type="ORF">SCF082_LOCUS270</name>
</gene>
<feature type="region of interest" description="Disordered" evidence="1">
    <location>
        <begin position="269"/>
        <end position="288"/>
    </location>
</feature>
<dbReference type="PANTHER" id="PTHR48125">
    <property type="entry name" value="LP07818P1"/>
    <property type="match status" value="1"/>
</dbReference>
<dbReference type="Gene3D" id="3.30.420.10">
    <property type="entry name" value="Ribonuclease H-like superfamily/Ribonuclease H"/>
    <property type="match status" value="1"/>
</dbReference>
<dbReference type="SUPFAM" id="SSF53098">
    <property type="entry name" value="Ribonuclease H-like"/>
    <property type="match status" value="1"/>
</dbReference>
<dbReference type="InterPro" id="IPR012337">
    <property type="entry name" value="RNaseH-like_sf"/>
</dbReference>
<protein>
    <submittedName>
        <fullName evidence="3">WD repeat-containing protein 65</fullName>
    </submittedName>
</protein>
<dbReference type="Proteomes" id="UP001642464">
    <property type="component" value="Unassembled WGS sequence"/>
</dbReference>
<comment type="caution">
    <text evidence="3">The sequence shown here is derived from an EMBL/GenBank/DDBJ whole genome shotgun (WGS) entry which is preliminary data.</text>
</comment>
<feature type="compositionally biased region" description="Basic and acidic residues" evidence="1">
    <location>
        <begin position="819"/>
        <end position="830"/>
    </location>
</feature>
<feature type="domain" description="Integrase catalytic" evidence="2">
    <location>
        <begin position="518"/>
        <end position="689"/>
    </location>
</feature>